<dbReference type="Gene3D" id="1.10.150.50">
    <property type="entry name" value="Transcription Factor, Ets-1"/>
    <property type="match status" value="1"/>
</dbReference>
<reference evidence="4 5" key="1">
    <citation type="submission" date="2019-03" db="EMBL/GenBank/DDBJ databases">
        <authorList>
            <person name="Gaulin E."/>
            <person name="Dumas B."/>
        </authorList>
    </citation>
    <scope>NUCLEOTIDE SEQUENCE [LARGE SCALE GENOMIC DNA]</scope>
    <source>
        <strain evidence="4">CBS 568.67</strain>
    </source>
</reference>
<dbReference type="Proteomes" id="UP000332933">
    <property type="component" value="Unassembled WGS sequence"/>
</dbReference>
<sequence length="391" mass="43780">MPHQVVYASSSASAATSALEMAAVRTIIEREACLEALAQLATEFANPVSKARPWTLVRNLTRQYRRASVAAVEAIRKWEEAAKERFLWKQTKYLCKMTGDCIFFATATEMLRDLNFTLEKNPLLAPVTLDDAETVHGAALVDLARRRCPDADLMGDVHMEQICNALEYLAAEGGRVEVAPTAEKHIEEEKEEVMVHPENKTQLMQMHIVHAKQALTKMEARRKELGEQIQRLQTKMERATVPSQTRALQTQLHARTNELKALMGDLFKRRNELARQEAAFRLHVKTPQKAAAAIEAELRQAVEADSLARERLLAALEPPPPPLSLACMNEQEVFEMIKGLGLDDAAQKMKDMGIDGGLLAESTDADLQEVGVAIRLHRVKILRHVQQLQSK</sequence>
<dbReference type="SMART" id="SM00454">
    <property type="entry name" value="SAM"/>
    <property type="match status" value="1"/>
</dbReference>
<organism evidence="4 5">
    <name type="scientific">Aphanomyces stellatus</name>
    <dbReference type="NCBI Taxonomy" id="120398"/>
    <lineage>
        <taxon>Eukaryota</taxon>
        <taxon>Sar</taxon>
        <taxon>Stramenopiles</taxon>
        <taxon>Oomycota</taxon>
        <taxon>Saprolegniomycetes</taxon>
        <taxon>Saprolegniales</taxon>
        <taxon>Verrucalvaceae</taxon>
        <taxon>Aphanomyces</taxon>
    </lineage>
</organism>
<feature type="coiled-coil region" evidence="1">
    <location>
        <begin position="208"/>
        <end position="235"/>
    </location>
</feature>
<dbReference type="OrthoDB" id="71338at2759"/>
<dbReference type="EMBL" id="CAADRA010005392">
    <property type="protein sequence ID" value="VFT89343.1"/>
    <property type="molecule type" value="Genomic_DNA"/>
</dbReference>
<gene>
    <name evidence="4" type="primary">Aste57867_12492</name>
    <name evidence="3" type="ORF">As57867_012446</name>
    <name evidence="4" type="ORF">ASTE57867_12492</name>
</gene>
<keyword evidence="1" id="KW-0175">Coiled coil</keyword>
<name>A0A485KWC6_9STRA</name>
<dbReference type="PROSITE" id="PS50105">
    <property type="entry name" value="SAM_DOMAIN"/>
    <property type="match status" value="1"/>
</dbReference>
<evidence type="ECO:0000313" key="4">
    <source>
        <dbReference type="EMBL" id="VFT89343.1"/>
    </source>
</evidence>
<dbReference type="CDD" id="cd09487">
    <property type="entry name" value="SAM_superfamily"/>
    <property type="match status" value="1"/>
</dbReference>
<proteinExistence type="predicted"/>
<reference evidence="3" key="2">
    <citation type="submission" date="2019-06" db="EMBL/GenBank/DDBJ databases">
        <title>Genomics analysis of Aphanomyces spp. identifies a new class of oomycete effector associated with host adaptation.</title>
        <authorList>
            <person name="Gaulin E."/>
        </authorList>
    </citation>
    <scope>NUCLEOTIDE SEQUENCE</scope>
    <source>
        <strain evidence="3">CBS 578.67</strain>
    </source>
</reference>
<evidence type="ECO:0000259" key="2">
    <source>
        <dbReference type="PROSITE" id="PS50105"/>
    </source>
</evidence>
<evidence type="ECO:0000313" key="3">
    <source>
        <dbReference type="EMBL" id="KAF0696771.1"/>
    </source>
</evidence>
<feature type="domain" description="SAM" evidence="2">
    <location>
        <begin position="328"/>
        <end position="391"/>
    </location>
</feature>
<dbReference type="InterPro" id="IPR001660">
    <property type="entry name" value="SAM"/>
</dbReference>
<protein>
    <submittedName>
        <fullName evidence="4">Aste57867_12492 protein</fullName>
    </submittedName>
</protein>
<accession>A0A485KWC6</accession>
<evidence type="ECO:0000256" key="1">
    <source>
        <dbReference type="SAM" id="Coils"/>
    </source>
</evidence>
<dbReference type="Pfam" id="PF07647">
    <property type="entry name" value="SAM_2"/>
    <property type="match status" value="1"/>
</dbReference>
<dbReference type="AlphaFoldDB" id="A0A485KWC6"/>
<dbReference type="InterPro" id="IPR013761">
    <property type="entry name" value="SAM/pointed_sf"/>
</dbReference>
<evidence type="ECO:0000313" key="5">
    <source>
        <dbReference type="Proteomes" id="UP000332933"/>
    </source>
</evidence>
<dbReference type="SUPFAM" id="SSF47769">
    <property type="entry name" value="SAM/Pointed domain"/>
    <property type="match status" value="1"/>
</dbReference>
<dbReference type="EMBL" id="VJMH01005371">
    <property type="protein sequence ID" value="KAF0696771.1"/>
    <property type="molecule type" value="Genomic_DNA"/>
</dbReference>
<keyword evidence="5" id="KW-1185">Reference proteome</keyword>